<name>A0A7V8NVW1_9BACT</name>
<reference evidence="3" key="1">
    <citation type="submission" date="2020-06" db="EMBL/GenBank/DDBJ databases">
        <title>Legume-microbial interactions unlock mineral nutrients during tropical forest succession.</title>
        <authorList>
            <person name="Epihov D.Z."/>
        </authorList>
    </citation>
    <scope>NUCLEOTIDE SEQUENCE [LARGE SCALE GENOMIC DNA]</scope>
    <source>
        <strain evidence="3">Pan2503</strain>
    </source>
</reference>
<dbReference type="GO" id="GO:0008270">
    <property type="term" value="F:zinc ion binding"/>
    <property type="evidence" value="ECO:0007669"/>
    <property type="project" value="InterPro"/>
</dbReference>
<dbReference type="AlphaFoldDB" id="A0A7V8NVW1"/>
<dbReference type="Proteomes" id="UP000567293">
    <property type="component" value="Unassembled WGS sequence"/>
</dbReference>
<feature type="chain" id="PRO_5031446456" description="Peptidase M14 domain-containing protein" evidence="1">
    <location>
        <begin position="21"/>
        <end position="187"/>
    </location>
</feature>
<protein>
    <recommendedName>
        <fullName evidence="2">Peptidase M14 domain-containing protein</fullName>
    </recommendedName>
</protein>
<dbReference type="GO" id="GO:0006508">
    <property type="term" value="P:proteolysis"/>
    <property type="evidence" value="ECO:0007669"/>
    <property type="project" value="InterPro"/>
</dbReference>
<evidence type="ECO:0000313" key="3">
    <source>
        <dbReference type="EMBL" id="MBA0088479.1"/>
    </source>
</evidence>
<evidence type="ECO:0000313" key="4">
    <source>
        <dbReference type="Proteomes" id="UP000567293"/>
    </source>
</evidence>
<proteinExistence type="predicted"/>
<keyword evidence="4" id="KW-1185">Reference proteome</keyword>
<feature type="domain" description="Peptidase M14" evidence="2">
    <location>
        <begin position="83"/>
        <end position="183"/>
    </location>
</feature>
<dbReference type="SUPFAM" id="SSF53187">
    <property type="entry name" value="Zn-dependent exopeptidases"/>
    <property type="match status" value="1"/>
</dbReference>
<dbReference type="Gene3D" id="3.40.630.10">
    <property type="entry name" value="Zn peptidases"/>
    <property type="match status" value="1"/>
</dbReference>
<organism evidence="3 4">
    <name type="scientific">Candidatus Acidiferrum panamense</name>
    <dbReference type="NCBI Taxonomy" id="2741543"/>
    <lineage>
        <taxon>Bacteria</taxon>
        <taxon>Pseudomonadati</taxon>
        <taxon>Acidobacteriota</taxon>
        <taxon>Terriglobia</taxon>
        <taxon>Candidatus Acidiferrales</taxon>
        <taxon>Candidatus Acidiferrum</taxon>
    </lineage>
</organism>
<feature type="non-terminal residue" evidence="3">
    <location>
        <position position="187"/>
    </location>
</feature>
<comment type="caution">
    <text evidence="3">The sequence shown here is derived from an EMBL/GenBank/DDBJ whole genome shotgun (WGS) entry which is preliminary data.</text>
</comment>
<accession>A0A7V8NVW1</accession>
<dbReference type="InterPro" id="IPR000834">
    <property type="entry name" value="Peptidase_M14"/>
</dbReference>
<gene>
    <name evidence="3" type="ORF">HRJ53_26130</name>
</gene>
<dbReference type="GO" id="GO:0004181">
    <property type="term" value="F:metallocarboxypeptidase activity"/>
    <property type="evidence" value="ECO:0007669"/>
    <property type="project" value="InterPro"/>
</dbReference>
<keyword evidence="1" id="KW-0732">Signal</keyword>
<dbReference type="Pfam" id="PF00246">
    <property type="entry name" value="Peptidase_M14"/>
    <property type="match status" value="1"/>
</dbReference>
<sequence length="187" mass="20676">MRILSGFLLSLCLLSGSGFAQTKPCTVSDYLEYTKKIKEFTTESFFSTELVDHLPVSTCVPPPDAFLHHIIGAPDILDYTKDINAYFRLLASKSPRVKVWSIGTSEEGREMLVVAVSDEANLAKLDRYKEITARLADPRGTSDAEAQKLVAEGKPMYWADGSIHSPETGAPEMLMELAYRLAVEDTP</sequence>
<feature type="signal peptide" evidence="1">
    <location>
        <begin position="1"/>
        <end position="20"/>
    </location>
</feature>
<dbReference type="EMBL" id="JACDQQ010002515">
    <property type="protein sequence ID" value="MBA0088479.1"/>
    <property type="molecule type" value="Genomic_DNA"/>
</dbReference>
<evidence type="ECO:0000256" key="1">
    <source>
        <dbReference type="SAM" id="SignalP"/>
    </source>
</evidence>
<evidence type="ECO:0000259" key="2">
    <source>
        <dbReference type="Pfam" id="PF00246"/>
    </source>
</evidence>